<feature type="region of interest" description="Disordered" evidence="2">
    <location>
        <begin position="1"/>
        <end position="28"/>
    </location>
</feature>
<gene>
    <name evidence="3" type="ORF">HYC85_013385</name>
</gene>
<dbReference type="PANTHER" id="PTHR23248:SF9">
    <property type="entry name" value="PHOSPHOLIPID SCRAMBLASE"/>
    <property type="match status" value="1"/>
</dbReference>
<dbReference type="EMBL" id="JACBKZ010000006">
    <property type="protein sequence ID" value="KAF5947428.1"/>
    <property type="molecule type" value="Genomic_DNA"/>
</dbReference>
<keyword evidence="4" id="KW-1185">Reference proteome</keyword>
<accession>A0A7J7H6S9</accession>
<dbReference type="InterPro" id="IPR005552">
    <property type="entry name" value="Scramblase"/>
</dbReference>
<dbReference type="AlphaFoldDB" id="A0A7J7H6S9"/>
<proteinExistence type="inferred from homology"/>
<evidence type="ECO:0000313" key="4">
    <source>
        <dbReference type="Proteomes" id="UP000593564"/>
    </source>
</evidence>
<reference evidence="4" key="1">
    <citation type="journal article" date="2020" name="Nat. Commun.">
        <title>Genome assembly of wild tea tree DASZ reveals pedigree and selection history of tea varieties.</title>
        <authorList>
            <person name="Zhang W."/>
            <person name="Zhang Y."/>
            <person name="Qiu H."/>
            <person name="Guo Y."/>
            <person name="Wan H."/>
            <person name="Zhang X."/>
            <person name="Scossa F."/>
            <person name="Alseekh S."/>
            <person name="Zhang Q."/>
            <person name="Wang P."/>
            <person name="Xu L."/>
            <person name="Schmidt M.H."/>
            <person name="Jia X."/>
            <person name="Li D."/>
            <person name="Zhu A."/>
            <person name="Guo F."/>
            <person name="Chen W."/>
            <person name="Ni D."/>
            <person name="Usadel B."/>
            <person name="Fernie A.R."/>
            <person name="Wen W."/>
        </authorList>
    </citation>
    <scope>NUCLEOTIDE SEQUENCE [LARGE SCALE GENOMIC DNA]</scope>
    <source>
        <strain evidence="4">cv. G240</strain>
    </source>
</reference>
<dbReference type="Pfam" id="PF03803">
    <property type="entry name" value="Scramblase"/>
    <property type="match status" value="1"/>
</dbReference>
<organism evidence="3 4">
    <name type="scientific">Camellia sinensis</name>
    <name type="common">Tea plant</name>
    <name type="synonym">Thea sinensis</name>
    <dbReference type="NCBI Taxonomy" id="4442"/>
    <lineage>
        <taxon>Eukaryota</taxon>
        <taxon>Viridiplantae</taxon>
        <taxon>Streptophyta</taxon>
        <taxon>Embryophyta</taxon>
        <taxon>Tracheophyta</taxon>
        <taxon>Spermatophyta</taxon>
        <taxon>Magnoliopsida</taxon>
        <taxon>eudicotyledons</taxon>
        <taxon>Gunneridae</taxon>
        <taxon>Pentapetalae</taxon>
        <taxon>asterids</taxon>
        <taxon>Ericales</taxon>
        <taxon>Theaceae</taxon>
        <taxon>Camellia</taxon>
    </lineage>
</organism>
<name>A0A7J7H6S9_CAMSI</name>
<dbReference type="GO" id="GO:0017128">
    <property type="term" value="F:phospholipid scramblase activity"/>
    <property type="evidence" value="ECO:0007669"/>
    <property type="project" value="InterPro"/>
</dbReference>
<reference evidence="3 4" key="2">
    <citation type="submission" date="2020-07" db="EMBL/GenBank/DDBJ databases">
        <title>Genome assembly of wild tea tree DASZ reveals pedigree and selection history of tea varieties.</title>
        <authorList>
            <person name="Zhang W."/>
        </authorList>
    </citation>
    <scope>NUCLEOTIDE SEQUENCE [LARGE SCALE GENOMIC DNA]</scope>
    <source>
        <strain evidence="4">cv. G240</strain>
        <tissue evidence="3">Leaf</tissue>
    </source>
</reference>
<sequence length="562" mass="63337">MSQRRKEKAKDEPRLASPKPPENQPLDSAKMMNWIKGLRLLTNLSKPTGEISKCGASQCSSVNKHQNGILDAENITPLCLQQQRGCLAVNSFQQPSLGPKDIDLQDTLIVSRNMLGKFELTSCIQGNTLRLKRPAVTVSRRYGQSAQDDPKLDRDFLVQLWVADKKQKRSRAKRRGKVVNYANNGETVYTNQSSFQPPLGRWFSGTSITEEKSDDHVRPVLKQPPLSQSATGALKPASLEEARVAPLLARSNLLITRDIEWANLVFGFEQQSGQQQKRRHLSSHAIFMRIQPEENRYAIVDICYPQSPAGLIREQSNLIARQLFLFIYMFSTNTDHLDVLRNSSSNTSSSCLVVLKLHVAYHVSIPIPCTRTIHVPGNIASTTISCITLLLRSRRPFVAYITDAMGNELFRVRRPFWWITSSIYAEIDGKEVGVVHRRWHLWKRVYDLYLGNKQFAVVENPGFWNWTFNLKDVDGQMLAQVDRDWRGFGFEIFTDAGQYVIRFGSADASPNIGPAGVVQELEVARPLTLSERAVAVALAVSLDNDYFSRHGGWAIPFVAVGE</sequence>
<protein>
    <recommendedName>
        <fullName evidence="5">Phospholipid scramblase</fullName>
    </recommendedName>
</protein>
<evidence type="ECO:0000256" key="2">
    <source>
        <dbReference type="SAM" id="MobiDB-lite"/>
    </source>
</evidence>
<evidence type="ECO:0000313" key="3">
    <source>
        <dbReference type="EMBL" id="KAF5947428.1"/>
    </source>
</evidence>
<dbReference type="GO" id="GO:0005886">
    <property type="term" value="C:plasma membrane"/>
    <property type="evidence" value="ECO:0007669"/>
    <property type="project" value="TreeGrafter"/>
</dbReference>
<dbReference type="Proteomes" id="UP000593564">
    <property type="component" value="Unassembled WGS sequence"/>
</dbReference>
<feature type="region of interest" description="Disordered" evidence="2">
    <location>
        <begin position="213"/>
        <end position="232"/>
    </location>
</feature>
<evidence type="ECO:0000256" key="1">
    <source>
        <dbReference type="ARBA" id="ARBA00005350"/>
    </source>
</evidence>
<dbReference type="PANTHER" id="PTHR23248">
    <property type="entry name" value="PHOSPHOLIPID SCRAMBLASE-RELATED"/>
    <property type="match status" value="1"/>
</dbReference>
<comment type="similarity">
    <text evidence="1">Belongs to the phospholipid scramblase family.</text>
</comment>
<comment type="caution">
    <text evidence="3">The sequence shown here is derived from an EMBL/GenBank/DDBJ whole genome shotgun (WGS) entry which is preliminary data.</text>
</comment>
<evidence type="ECO:0008006" key="5">
    <source>
        <dbReference type="Google" id="ProtNLM"/>
    </source>
</evidence>